<dbReference type="GO" id="GO:0046872">
    <property type="term" value="F:metal ion binding"/>
    <property type="evidence" value="ECO:0007669"/>
    <property type="project" value="UniProtKB-UniRule"/>
</dbReference>
<evidence type="ECO:0000256" key="1">
    <source>
        <dbReference type="ARBA" id="ARBA00009660"/>
    </source>
</evidence>
<dbReference type="OrthoDB" id="9795814at2"/>
<keyword evidence="2 6" id="KW-0813">Transport</keyword>
<evidence type="ECO:0000256" key="7">
    <source>
        <dbReference type="PIRSR" id="PIRSR002030-1"/>
    </source>
</evidence>
<evidence type="ECO:0000256" key="6">
    <source>
        <dbReference type="PIRNR" id="PIRNR002030"/>
    </source>
</evidence>
<dbReference type="InterPro" id="IPR012292">
    <property type="entry name" value="Globin/Proto"/>
</dbReference>
<reference evidence="9 10" key="1">
    <citation type="journal article" date="2015" name="Genome Announc.">
        <title>Draft Genome of the Euendolithic (true boring) Cyanobacterium Mastigocoleus testarum strain BC008.</title>
        <authorList>
            <person name="Guida B.S."/>
            <person name="Garcia-Pichel F."/>
        </authorList>
    </citation>
    <scope>NUCLEOTIDE SEQUENCE [LARGE SCALE GENOMIC DNA]</scope>
    <source>
        <strain evidence="9 10">BC008</strain>
    </source>
</reference>
<keyword evidence="3 6" id="KW-0349">Heme</keyword>
<dbReference type="RefSeq" id="WP_027844745.1">
    <property type="nucleotide sequence ID" value="NZ_LMTZ01000055.1"/>
</dbReference>
<evidence type="ECO:0000256" key="2">
    <source>
        <dbReference type="ARBA" id="ARBA00022448"/>
    </source>
</evidence>
<evidence type="ECO:0000256" key="5">
    <source>
        <dbReference type="ARBA" id="ARBA00023004"/>
    </source>
</evidence>
<dbReference type="Gene3D" id="1.10.490.10">
    <property type="entry name" value="Globins"/>
    <property type="match status" value="1"/>
</dbReference>
<proteinExistence type="inferred from homology"/>
<comment type="similarity">
    <text evidence="1 6">Belongs to the truncated hemoglobin family. Group I subfamily.</text>
</comment>
<feature type="binding site" description="proximal binding residue" evidence="7">
    <location>
        <position position="74"/>
    </location>
    <ligand>
        <name>heme</name>
        <dbReference type="ChEBI" id="CHEBI:30413"/>
    </ligand>
    <ligandPart>
        <name>Fe</name>
        <dbReference type="ChEBI" id="CHEBI:18248"/>
    </ligandPart>
</feature>
<keyword evidence="5 6" id="KW-0408">Iron</keyword>
<dbReference type="InterPro" id="IPR001486">
    <property type="entry name" value="Hemoglobin_trunc"/>
</dbReference>
<dbReference type="GO" id="GO:0019825">
    <property type="term" value="F:oxygen binding"/>
    <property type="evidence" value="ECO:0007669"/>
    <property type="project" value="InterPro"/>
</dbReference>
<protein>
    <recommendedName>
        <fullName evidence="6">Group 1 truncated hemoglobin</fullName>
    </recommendedName>
</protein>
<evidence type="ECO:0000313" key="9">
    <source>
        <dbReference type="EMBL" id="KST68571.1"/>
    </source>
</evidence>
<organism evidence="9 10">
    <name type="scientific">Mastigocoleus testarum BC008</name>
    <dbReference type="NCBI Taxonomy" id="371196"/>
    <lineage>
        <taxon>Bacteria</taxon>
        <taxon>Bacillati</taxon>
        <taxon>Cyanobacteriota</taxon>
        <taxon>Cyanophyceae</taxon>
        <taxon>Nostocales</taxon>
        <taxon>Hapalosiphonaceae</taxon>
        <taxon>Mastigocoleus</taxon>
    </lineage>
</organism>
<dbReference type="GO" id="GO:0020037">
    <property type="term" value="F:heme binding"/>
    <property type="evidence" value="ECO:0007669"/>
    <property type="project" value="InterPro"/>
</dbReference>
<dbReference type="CDD" id="cd00454">
    <property type="entry name" value="TrHb1_N"/>
    <property type="match status" value="1"/>
</dbReference>
<name>A0A0V7ZVU6_9CYAN</name>
<dbReference type="GO" id="GO:0005344">
    <property type="term" value="F:oxygen carrier activity"/>
    <property type="evidence" value="ECO:0007669"/>
    <property type="project" value="UniProtKB-UniRule"/>
</dbReference>
<dbReference type="AlphaFoldDB" id="A0A0V7ZVU6"/>
<feature type="binding site" description="distal binding residue" evidence="8">
    <location>
        <position position="74"/>
    </location>
    <ligand>
        <name>heme</name>
        <dbReference type="ChEBI" id="CHEBI:30413"/>
    </ligand>
    <ligandPart>
        <name>Fe</name>
        <dbReference type="ChEBI" id="CHEBI:18248"/>
    </ligandPart>
</feature>
<dbReference type="Pfam" id="PF01152">
    <property type="entry name" value="Bac_globin"/>
    <property type="match status" value="1"/>
</dbReference>
<comment type="cofactor">
    <cofactor evidence="7">
        <name>heme</name>
        <dbReference type="ChEBI" id="CHEBI:30413"/>
    </cofactor>
    <text evidence="7">Binds 1 heme group per subunit.</text>
</comment>
<dbReference type="PIRSF" id="PIRSF002030">
    <property type="entry name" value="Globin_Protozoa/Cyanobacteria"/>
    <property type="match status" value="1"/>
</dbReference>
<evidence type="ECO:0000256" key="3">
    <source>
        <dbReference type="ARBA" id="ARBA00022617"/>
    </source>
</evidence>
<gene>
    <name evidence="9" type="ORF">BC008_33500</name>
</gene>
<evidence type="ECO:0000256" key="4">
    <source>
        <dbReference type="ARBA" id="ARBA00022723"/>
    </source>
</evidence>
<sequence length="126" mass="14406">MTVRTSTLFERLGGETAVKAVVDKFYLRVMEDSRINHFFAGVNMEKQREHQAAFLKFTFGGSSYYQGLSLRKAHQNLVKEFGLSDEHFDAVFEHLVSTLKDLNVANDLIQEVGDNLESIRSYVLDK</sequence>
<evidence type="ECO:0000256" key="8">
    <source>
        <dbReference type="PIRSR" id="PIRSR601486-1"/>
    </source>
</evidence>
<dbReference type="InterPro" id="IPR016339">
    <property type="entry name" value="Hemoglobin_trunc_I"/>
</dbReference>
<keyword evidence="10" id="KW-1185">Reference proteome</keyword>
<dbReference type="InterPro" id="IPR009050">
    <property type="entry name" value="Globin-like_sf"/>
</dbReference>
<dbReference type="SUPFAM" id="SSF46458">
    <property type="entry name" value="Globin-like"/>
    <property type="match status" value="1"/>
</dbReference>
<dbReference type="EMBL" id="LMTZ01000055">
    <property type="protein sequence ID" value="KST68571.1"/>
    <property type="molecule type" value="Genomic_DNA"/>
</dbReference>
<accession>A0A0V7ZVU6</accession>
<keyword evidence="6" id="KW-0561">Oxygen transport</keyword>
<dbReference type="Proteomes" id="UP000053372">
    <property type="component" value="Unassembled WGS sequence"/>
</dbReference>
<feature type="binding site" description="distal binding residue" evidence="8">
    <location>
        <position position="50"/>
    </location>
    <ligand>
        <name>heme</name>
        <dbReference type="ChEBI" id="CHEBI:30413"/>
    </ligand>
    <ligandPart>
        <name>Fe</name>
        <dbReference type="ChEBI" id="CHEBI:18248"/>
    </ligandPart>
</feature>
<keyword evidence="4 6" id="KW-0479">Metal-binding</keyword>
<comment type="caution">
    <text evidence="9">The sequence shown here is derived from an EMBL/GenBank/DDBJ whole genome shotgun (WGS) entry which is preliminary data.</text>
</comment>
<evidence type="ECO:0000313" key="10">
    <source>
        <dbReference type="Proteomes" id="UP000053372"/>
    </source>
</evidence>